<dbReference type="SUPFAM" id="SSF47413">
    <property type="entry name" value="lambda repressor-like DNA-binding domains"/>
    <property type="match status" value="1"/>
</dbReference>
<keyword evidence="1" id="KW-0805">Transcription regulation</keyword>
<dbReference type="PANTHER" id="PTHR46797:SF23">
    <property type="entry name" value="HTH-TYPE TRANSCRIPTIONAL REGULATOR SUTR"/>
    <property type="match status" value="1"/>
</dbReference>
<dbReference type="PROSITE" id="PS50943">
    <property type="entry name" value="HTH_CROC1"/>
    <property type="match status" value="1"/>
</dbReference>
<protein>
    <submittedName>
        <fullName evidence="5">Transcriptional regulator</fullName>
    </submittedName>
</protein>
<dbReference type="RefSeq" id="WP_021719054.1">
    <property type="nucleotide sequence ID" value="NZ_DBFWOH010000011.1"/>
</dbReference>
<comment type="caution">
    <text evidence="5">The sequence shown here is derived from an EMBL/GenBank/DDBJ whole genome shotgun (WGS) entry which is preliminary data.</text>
</comment>
<feature type="domain" description="HTH cro/C1-type" evidence="4">
    <location>
        <begin position="10"/>
        <end position="64"/>
    </location>
</feature>
<dbReference type="AlphaFoldDB" id="R6I6I1"/>
<dbReference type="CDD" id="cd00093">
    <property type="entry name" value="HTH_XRE"/>
    <property type="match status" value="1"/>
</dbReference>
<accession>R6I6I1</accession>
<gene>
    <name evidence="5" type="ORF">BN533_02155</name>
</gene>
<keyword evidence="3" id="KW-0804">Transcription</keyword>
<dbReference type="GO" id="GO:0005829">
    <property type="term" value="C:cytosol"/>
    <property type="evidence" value="ECO:0007669"/>
    <property type="project" value="TreeGrafter"/>
</dbReference>
<dbReference type="GO" id="GO:0003677">
    <property type="term" value="F:DNA binding"/>
    <property type="evidence" value="ECO:0007669"/>
    <property type="project" value="UniProtKB-KW"/>
</dbReference>
<dbReference type="GO" id="GO:0003700">
    <property type="term" value="F:DNA-binding transcription factor activity"/>
    <property type="evidence" value="ECO:0007669"/>
    <property type="project" value="TreeGrafter"/>
</dbReference>
<dbReference type="PANTHER" id="PTHR46797">
    <property type="entry name" value="HTH-TYPE TRANSCRIPTIONAL REGULATOR"/>
    <property type="match status" value="1"/>
</dbReference>
<dbReference type="SMART" id="SM00530">
    <property type="entry name" value="HTH_XRE"/>
    <property type="match status" value="1"/>
</dbReference>
<dbReference type="InterPro" id="IPR050807">
    <property type="entry name" value="TransReg_Diox_bact_type"/>
</dbReference>
<dbReference type="InterPro" id="IPR001387">
    <property type="entry name" value="Cro/C1-type_HTH"/>
</dbReference>
<dbReference type="InterPro" id="IPR010982">
    <property type="entry name" value="Lambda_DNA-bd_dom_sf"/>
</dbReference>
<evidence type="ECO:0000256" key="2">
    <source>
        <dbReference type="ARBA" id="ARBA00023125"/>
    </source>
</evidence>
<name>R6I6I1_9FIRM</name>
<organism evidence="5">
    <name type="scientific">Phascolarctobacterium faecium</name>
    <dbReference type="NCBI Taxonomy" id="33025"/>
    <lineage>
        <taxon>Bacteria</taxon>
        <taxon>Bacillati</taxon>
        <taxon>Bacillota</taxon>
        <taxon>Negativicutes</taxon>
        <taxon>Acidaminococcales</taxon>
        <taxon>Acidaminococcaceae</taxon>
        <taxon>Phascolarctobacterium</taxon>
    </lineage>
</organism>
<evidence type="ECO:0000313" key="5">
    <source>
        <dbReference type="EMBL" id="CDB44935.1"/>
    </source>
</evidence>
<dbReference type="Pfam" id="PF01381">
    <property type="entry name" value="HTH_3"/>
    <property type="match status" value="1"/>
</dbReference>
<proteinExistence type="predicted"/>
<reference evidence="5" key="1">
    <citation type="submission" date="2012-11" db="EMBL/GenBank/DDBJ databases">
        <title>Dependencies among metagenomic species, viruses, plasmids and units of genetic variation.</title>
        <authorList>
            <person name="Nielsen H.B."/>
            <person name="Almeida M."/>
            <person name="Juncker A.S."/>
            <person name="Rasmussen S."/>
            <person name="Li J."/>
            <person name="Sunagawa S."/>
            <person name="Plichta D."/>
            <person name="Gautier L."/>
            <person name="Le Chatelier E."/>
            <person name="Peletier E."/>
            <person name="Bonde I."/>
            <person name="Nielsen T."/>
            <person name="Manichanh C."/>
            <person name="Arumugam M."/>
            <person name="Batto J."/>
            <person name="Santos M.B.Q.D."/>
            <person name="Blom N."/>
            <person name="Borruel N."/>
            <person name="Burgdorf K.S."/>
            <person name="Boumezbeur F."/>
            <person name="Casellas F."/>
            <person name="Dore J."/>
            <person name="Guarner F."/>
            <person name="Hansen T."/>
            <person name="Hildebrand F."/>
            <person name="Kaas R.S."/>
            <person name="Kennedy S."/>
            <person name="Kristiansen K."/>
            <person name="Kultima J.R."/>
            <person name="Leonard P."/>
            <person name="Levenez F."/>
            <person name="Lund O."/>
            <person name="Moumen B."/>
            <person name="Le Paslier D."/>
            <person name="Pons N."/>
            <person name="Pedersen O."/>
            <person name="Prifti E."/>
            <person name="Qin J."/>
            <person name="Raes J."/>
            <person name="Tap J."/>
            <person name="Tims S."/>
            <person name="Ussery D.W."/>
            <person name="Yamada T."/>
            <person name="MetaHit consortium"/>
            <person name="Renault P."/>
            <person name="Sicheritz-Ponten T."/>
            <person name="Bork P."/>
            <person name="Wang J."/>
            <person name="Brunak S."/>
            <person name="Ehrlich S.D."/>
        </authorList>
    </citation>
    <scope>NUCLEOTIDE SEQUENCE [LARGE SCALE GENOMIC DNA]</scope>
</reference>
<dbReference type="Gene3D" id="1.10.260.40">
    <property type="entry name" value="lambda repressor-like DNA-binding domains"/>
    <property type="match status" value="1"/>
</dbReference>
<evidence type="ECO:0000256" key="1">
    <source>
        <dbReference type="ARBA" id="ARBA00023015"/>
    </source>
</evidence>
<dbReference type="HOGENOM" id="CLU_066192_17_6_9"/>
<evidence type="ECO:0000256" key="3">
    <source>
        <dbReference type="ARBA" id="ARBA00023163"/>
    </source>
</evidence>
<evidence type="ECO:0000259" key="4">
    <source>
        <dbReference type="PROSITE" id="PS50943"/>
    </source>
</evidence>
<sequence>MDYKAMGKRLKIERCNLNLTQEQLAEEVGLSPAYIGQIERGERNISLDKLILIVNKLGVTVDYVLQDSFTLQKDEYDVVLQQLLKNKSVSEKILVINMLKLIFNYTKEK</sequence>
<dbReference type="STRING" id="1262914.BN533_02155"/>
<dbReference type="EMBL" id="CBDS010000005">
    <property type="protein sequence ID" value="CDB44935.1"/>
    <property type="molecule type" value="Genomic_DNA"/>
</dbReference>
<keyword evidence="2" id="KW-0238">DNA-binding</keyword>
<dbReference type="eggNOG" id="COG1396">
    <property type="taxonomic scope" value="Bacteria"/>
</dbReference>